<reference evidence="2 3" key="1">
    <citation type="submission" date="2020-04" db="EMBL/GenBank/DDBJ databases">
        <authorList>
            <person name="Zhang R."/>
            <person name="Schippers A."/>
        </authorList>
    </citation>
    <scope>NUCLEOTIDE SEQUENCE [LARGE SCALE GENOMIC DNA]</scope>
    <source>
        <strain evidence="2 3">DSM 109850</strain>
    </source>
</reference>
<dbReference type="Gene3D" id="2.50.20.10">
    <property type="entry name" value="Lipoprotein localisation LolA/LolB/LppX"/>
    <property type="match status" value="1"/>
</dbReference>
<feature type="chain" id="PRO_5039234532" description="Outer membrane lipoprotein-sorting protein" evidence="1">
    <location>
        <begin position="25"/>
        <end position="353"/>
    </location>
</feature>
<accession>A0A7Y0L421</accession>
<name>A0A7Y0L421_9FIRM</name>
<keyword evidence="3" id="KW-1185">Reference proteome</keyword>
<evidence type="ECO:0000256" key="1">
    <source>
        <dbReference type="SAM" id="SignalP"/>
    </source>
</evidence>
<dbReference type="EMBL" id="JABBVZ010000025">
    <property type="protein sequence ID" value="NMP22552.1"/>
    <property type="molecule type" value="Genomic_DNA"/>
</dbReference>
<dbReference type="Proteomes" id="UP000533476">
    <property type="component" value="Unassembled WGS sequence"/>
</dbReference>
<organism evidence="2 3">
    <name type="scientific">Sulfobacillus harzensis</name>
    <dbReference type="NCBI Taxonomy" id="2729629"/>
    <lineage>
        <taxon>Bacteria</taxon>
        <taxon>Bacillati</taxon>
        <taxon>Bacillota</taxon>
        <taxon>Clostridia</taxon>
        <taxon>Eubacteriales</taxon>
        <taxon>Clostridiales Family XVII. Incertae Sedis</taxon>
        <taxon>Sulfobacillus</taxon>
    </lineage>
</organism>
<dbReference type="AlphaFoldDB" id="A0A7Y0L421"/>
<proteinExistence type="predicted"/>
<keyword evidence="1" id="KW-0732">Signal</keyword>
<evidence type="ECO:0000313" key="3">
    <source>
        <dbReference type="Proteomes" id="UP000533476"/>
    </source>
</evidence>
<comment type="caution">
    <text evidence="2">The sequence shown here is derived from an EMBL/GenBank/DDBJ whole genome shotgun (WGS) entry which is preliminary data.</text>
</comment>
<dbReference type="PROSITE" id="PS51257">
    <property type="entry name" value="PROKAR_LIPOPROTEIN"/>
    <property type="match status" value="1"/>
</dbReference>
<sequence length="353" mass="38029">MNARAAMWGSLALAVLLTSCGAKHGPEPISHGMSPQQVKKEVLARISNWHAVSEDITEVVYRKGHARQTYRVKLWSESNPESFRLDVAPSSGQPYEVVDNGLNTVVYQSGAKHYSVLTAEPPSWTQFRVLGTDLASLVAKSHATSVTVKPREVILHMISPVTTSIKAKTTLWFDLTTNTPLRWESQWRGGTLQETPSHVVINSTIPASTYSFQPPAGVKPEVALTAQGTELDLARSQVSFPIVLPPSSSALVLNNVNVDTEQSARVVLLSYQTQNGQPVLITEAKSDHFKPPSGMTMVTETVGLVSVKVGTMPNGGEMAALTLNKTLVVVEGPTNVVDSLVNVWGDTASPTSP</sequence>
<evidence type="ECO:0000313" key="2">
    <source>
        <dbReference type="EMBL" id="NMP22552.1"/>
    </source>
</evidence>
<gene>
    <name evidence="2" type="ORF">HIJ39_09330</name>
</gene>
<protein>
    <recommendedName>
        <fullName evidence="4">Outer membrane lipoprotein-sorting protein</fullName>
    </recommendedName>
</protein>
<dbReference type="RefSeq" id="WP_169098976.1">
    <property type="nucleotide sequence ID" value="NZ_JABBVZ010000025.1"/>
</dbReference>
<feature type="signal peptide" evidence="1">
    <location>
        <begin position="1"/>
        <end position="24"/>
    </location>
</feature>
<evidence type="ECO:0008006" key="4">
    <source>
        <dbReference type="Google" id="ProtNLM"/>
    </source>
</evidence>